<dbReference type="EMBL" id="BMAU01021318">
    <property type="protein sequence ID" value="GFY12852.1"/>
    <property type="molecule type" value="Genomic_DNA"/>
</dbReference>
<comment type="caution">
    <text evidence="1">The sequence shown here is derived from an EMBL/GenBank/DDBJ whole genome shotgun (WGS) entry which is preliminary data.</text>
</comment>
<dbReference type="Pfam" id="PF03564">
    <property type="entry name" value="DUF1759"/>
    <property type="match status" value="1"/>
</dbReference>
<dbReference type="InterPro" id="IPR005312">
    <property type="entry name" value="DUF1759"/>
</dbReference>
<evidence type="ECO:0000313" key="1">
    <source>
        <dbReference type="EMBL" id="GFY12852.1"/>
    </source>
</evidence>
<protein>
    <recommendedName>
        <fullName evidence="3">Peptidase aspartic putative domain-containing protein</fullName>
    </recommendedName>
</protein>
<dbReference type="Proteomes" id="UP000887159">
    <property type="component" value="Unassembled WGS sequence"/>
</dbReference>
<sequence>MDIEVLKKIRTPVRRAATELSNSIKIEIEKENASSDFIEELLAKLIDKEKQLENVDKDITILTNMDDLEKEIEKQQEYRDSIITCKVRANKILNKRETESRNTPITSSRSEQQFSSLKLPQLQIPQFDGNILKFSDFFAQFEAAIHNNSNLSDVEKFNYLKSYLIDEAEIAIRGLTLSANNYTIALNIIKERFGRKDLIIDSHMSKLLHLNPVRKSNDILSLRKLYSECEIHIRGLQNCRVNPDTYSSLLYSIILKSIPRDLSLEFTRKSYGQTENMISDLLDFLKIEIQCREKNEHLTKEFNSYDSNPRKETRNYYNEKQNYKHSKFNKYNVDSAYGKNKNTYVPTTSAFVVNVNKCVFCLGNDNKNDHSSDSCPKSIEERKLSLRKNGICYLCLTRGHIFRACKKARVCVNCKGRHSELICDTSFIPTNHPVDEKIASENAGVRGSSLECDTPLKSISCCNVNTTPNEILLETCRALLVNESQKKEINLLLDNASQRCFLKTVASEMKLPVKREENLLVYTFGSRTPIQKKKIRSCGNYPL</sequence>
<reference evidence="1" key="1">
    <citation type="submission" date="2020-08" db="EMBL/GenBank/DDBJ databases">
        <title>Multicomponent nature underlies the extraordinary mechanical properties of spider dragline silk.</title>
        <authorList>
            <person name="Kono N."/>
            <person name="Nakamura H."/>
            <person name="Mori M."/>
            <person name="Yoshida Y."/>
            <person name="Ohtoshi R."/>
            <person name="Malay A.D."/>
            <person name="Moran D.A.P."/>
            <person name="Tomita M."/>
            <person name="Numata K."/>
            <person name="Arakawa K."/>
        </authorList>
    </citation>
    <scope>NUCLEOTIDE SEQUENCE</scope>
</reference>
<proteinExistence type="predicted"/>
<dbReference type="AlphaFoldDB" id="A0A8X6SPI0"/>
<evidence type="ECO:0008006" key="3">
    <source>
        <dbReference type="Google" id="ProtNLM"/>
    </source>
</evidence>
<dbReference type="PANTHER" id="PTHR47331:SF5">
    <property type="entry name" value="RIBONUCLEASE H"/>
    <property type="match status" value="1"/>
</dbReference>
<accession>A0A8X6SPI0</accession>
<keyword evidence="2" id="KW-1185">Reference proteome</keyword>
<organism evidence="1 2">
    <name type="scientific">Trichonephila clavipes</name>
    <name type="common">Golden silk orbweaver</name>
    <name type="synonym">Nephila clavipes</name>
    <dbReference type="NCBI Taxonomy" id="2585209"/>
    <lineage>
        <taxon>Eukaryota</taxon>
        <taxon>Metazoa</taxon>
        <taxon>Ecdysozoa</taxon>
        <taxon>Arthropoda</taxon>
        <taxon>Chelicerata</taxon>
        <taxon>Arachnida</taxon>
        <taxon>Araneae</taxon>
        <taxon>Araneomorphae</taxon>
        <taxon>Entelegynae</taxon>
        <taxon>Araneoidea</taxon>
        <taxon>Nephilidae</taxon>
        <taxon>Trichonephila</taxon>
    </lineage>
</organism>
<name>A0A8X6SPI0_TRICX</name>
<dbReference type="PANTHER" id="PTHR47331">
    <property type="entry name" value="PHD-TYPE DOMAIN-CONTAINING PROTEIN"/>
    <property type="match status" value="1"/>
</dbReference>
<gene>
    <name evidence="1" type="primary">AVEN_111054_1</name>
    <name evidence="1" type="ORF">TNCV_3074121</name>
</gene>
<evidence type="ECO:0000313" key="2">
    <source>
        <dbReference type="Proteomes" id="UP000887159"/>
    </source>
</evidence>